<dbReference type="Proteomes" id="UP001652700">
    <property type="component" value="Unplaced"/>
</dbReference>
<dbReference type="SUPFAM" id="SSF54695">
    <property type="entry name" value="POZ domain"/>
    <property type="match status" value="1"/>
</dbReference>
<organism evidence="4 5">
    <name type="scientific">Diabrotica virgifera virgifera</name>
    <name type="common">western corn rootworm</name>
    <dbReference type="NCBI Taxonomy" id="50390"/>
    <lineage>
        <taxon>Eukaryota</taxon>
        <taxon>Metazoa</taxon>
        <taxon>Ecdysozoa</taxon>
        <taxon>Arthropoda</taxon>
        <taxon>Hexapoda</taxon>
        <taxon>Insecta</taxon>
        <taxon>Pterygota</taxon>
        <taxon>Neoptera</taxon>
        <taxon>Endopterygota</taxon>
        <taxon>Coleoptera</taxon>
        <taxon>Polyphaga</taxon>
        <taxon>Cucujiformia</taxon>
        <taxon>Chrysomeloidea</taxon>
        <taxon>Chrysomelidae</taxon>
        <taxon>Galerucinae</taxon>
        <taxon>Diabroticina</taxon>
        <taxon>Diabroticites</taxon>
        <taxon>Diabrotica</taxon>
    </lineage>
</organism>
<dbReference type="SMART" id="SM00875">
    <property type="entry name" value="BACK"/>
    <property type="match status" value="1"/>
</dbReference>
<evidence type="ECO:0000313" key="5">
    <source>
        <dbReference type="Proteomes" id="UP001652700"/>
    </source>
</evidence>
<keyword evidence="2" id="KW-0677">Repeat</keyword>
<dbReference type="RefSeq" id="XP_050518325.1">
    <property type="nucleotide sequence ID" value="XM_050662368.1"/>
</dbReference>
<dbReference type="InterPro" id="IPR011705">
    <property type="entry name" value="BACK"/>
</dbReference>
<sequence>MSCSEEVILEIEGTHLKCKKDVLISNSDYFKAMLEGNFIEKDQNTISIKDVDLKAVNIILMLLGDPTIYMEDEDILMVLHAACMLQFCEIKNMCLDKLNQIISVQNCLKIWIMAEQLDIKPLILKAKRLALTEFMTFIKENDSINDLNLQQLIRYIGSLHLVTDSELTVFQTLMKWWYGHSQDHTSDDFIKLLSCVNYKQLLPDHFRETLTYPDIANTEIEDILKCLYNILNNIPNCSCSKKCLDLASLLSQSIDRKIIIDRVPCLLVRNASNKVSNKIRLVENSQTVEGDVLVFQVCNEHEDIKTIPLKTLHKNLNILHDDDHQLVLMGAIGYTGVGGTSLSDFNENRGVHYITYTYRRGNTSWMGFDDLLEKSFFVKETKKIALRLLMYIKDIIN</sequence>
<evidence type="ECO:0000259" key="3">
    <source>
        <dbReference type="PROSITE" id="PS50097"/>
    </source>
</evidence>
<dbReference type="InterPro" id="IPR000210">
    <property type="entry name" value="BTB/POZ_dom"/>
</dbReference>
<dbReference type="PROSITE" id="PS50097">
    <property type="entry name" value="BTB"/>
    <property type="match status" value="1"/>
</dbReference>
<evidence type="ECO:0000256" key="2">
    <source>
        <dbReference type="ARBA" id="ARBA00022737"/>
    </source>
</evidence>
<keyword evidence="5" id="KW-1185">Reference proteome</keyword>
<dbReference type="SMART" id="SM00225">
    <property type="entry name" value="BTB"/>
    <property type="match status" value="1"/>
</dbReference>
<dbReference type="InterPro" id="IPR011333">
    <property type="entry name" value="SKP1/BTB/POZ_sf"/>
</dbReference>
<dbReference type="Gene3D" id="3.30.710.10">
    <property type="entry name" value="Potassium Channel Kv1.1, Chain A"/>
    <property type="match status" value="1"/>
</dbReference>
<dbReference type="PANTHER" id="PTHR45632:SF3">
    <property type="entry name" value="KELCH-LIKE PROTEIN 32"/>
    <property type="match status" value="1"/>
</dbReference>
<proteinExistence type="predicted"/>
<protein>
    <recommendedName>
        <fullName evidence="3">BTB domain-containing protein</fullName>
    </recommendedName>
</protein>
<dbReference type="PANTHER" id="PTHR45632">
    <property type="entry name" value="LD33804P"/>
    <property type="match status" value="1"/>
</dbReference>
<dbReference type="Pfam" id="PF07707">
    <property type="entry name" value="BACK"/>
    <property type="match status" value="1"/>
</dbReference>
<reference evidence="4" key="1">
    <citation type="submission" date="2025-05" db="UniProtKB">
        <authorList>
            <consortium name="EnsemblMetazoa"/>
        </authorList>
    </citation>
    <scope>IDENTIFICATION</scope>
</reference>
<keyword evidence="1" id="KW-0880">Kelch repeat</keyword>
<evidence type="ECO:0000256" key="1">
    <source>
        <dbReference type="ARBA" id="ARBA00022441"/>
    </source>
</evidence>
<name>A0ABM5L7B0_DIAVI</name>
<feature type="domain" description="BTB" evidence="3">
    <location>
        <begin position="5"/>
        <end position="72"/>
    </location>
</feature>
<evidence type="ECO:0000313" key="4">
    <source>
        <dbReference type="EnsemblMetazoa" id="XP_050518325.1"/>
    </source>
</evidence>
<dbReference type="Gene3D" id="1.25.40.420">
    <property type="match status" value="1"/>
</dbReference>
<dbReference type="GeneID" id="126892730"/>
<accession>A0ABM5L7B0</accession>
<dbReference type="Pfam" id="PF00651">
    <property type="entry name" value="BTB"/>
    <property type="match status" value="1"/>
</dbReference>
<dbReference type="EnsemblMetazoa" id="XM_050662368.1">
    <property type="protein sequence ID" value="XP_050518325.1"/>
    <property type="gene ID" value="LOC126892730"/>
</dbReference>